<dbReference type="AlphaFoldDB" id="A0A1H9INF4"/>
<dbReference type="RefSeq" id="WP_090169640.1">
    <property type="nucleotide sequence ID" value="NZ_FOFB01000015.1"/>
</dbReference>
<protein>
    <submittedName>
        <fullName evidence="2">Thioredoxin</fullName>
    </submittedName>
</protein>
<organism evidence="2 3">
    <name type="scientific">Neolewinella agarilytica</name>
    <dbReference type="NCBI Taxonomy" id="478744"/>
    <lineage>
        <taxon>Bacteria</taxon>
        <taxon>Pseudomonadati</taxon>
        <taxon>Bacteroidota</taxon>
        <taxon>Saprospiria</taxon>
        <taxon>Saprospirales</taxon>
        <taxon>Lewinellaceae</taxon>
        <taxon>Neolewinella</taxon>
    </lineage>
</organism>
<evidence type="ECO:0000313" key="3">
    <source>
        <dbReference type="Proteomes" id="UP000199021"/>
    </source>
</evidence>
<dbReference type="Gene3D" id="3.40.30.10">
    <property type="entry name" value="Glutaredoxin"/>
    <property type="match status" value="1"/>
</dbReference>
<dbReference type="STRING" id="478744.SAMN05444359_11574"/>
<proteinExistence type="predicted"/>
<keyword evidence="3" id="KW-1185">Reference proteome</keyword>
<dbReference type="OrthoDB" id="1493234at2"/>
<feature type="domain" description="Thioredoxin" evidence="1">
    <location>
        <begin position="8"/>
        <end position="102"/>
    </location>
</feature>
<gene>
    <name evidence="2" type="ORF">SAMN05444359_11574</name>
</gene>
<dbReference type="InterPro" id="IPR036249">
    <property type="entry name" value="Thioredoxin-like_sf"/>
</dbReference>
<name>A0A1H9INF4_9BACT</name>
<evidence type="ECO:0000313" key="2">
    <source>
        <dbReference type="EMBL" id="SEQ76124.1"/>
    </source>
</evidence>
<dbReference type="Proteomes" id="UP000199021">
    <property type="component" value="Unassembled WGS sequence"/>
</dbReference>
<sequence length="106" mass="11416">MSKIDIINDTNIPSLLSKEGLTVVLMTSPWDGNGIIMRSIMESISGNFSSVNFSQADYESSPQLARLFSLLSPPGILLIKEGELLHRITKPVSAGKISELINASVA</sequence>
<dbReference type="Pfam" id="PF00085">
    <property type="entry name" value="Thioredoxin"/>
    <property type="match status" value="1"/>
</dbReference>
<accession>A0A1H9INF4</accession>
<evidence type="ECO:0000259" key="1">
    <source>
        <dbReference type="Pfam" id="PF00085"/>
    </source>
</evidence>
<dbReference type="EMBL" id="FOFB01000015">
    <property type="protein sequence ID" value="SEQ76124.1"/>
    <property type="molecule type" value="Genomic_DNA"/>
</dbReference>
<dbReference type="CDD" id="cd02947">
    <property type="entry name" value="TRX_family"/>
    <property type="match status" value="1"/>
</dbReference>
<dbReference type="SUPFAM" id="SSF52833">
    <property type="entry name" value="Thioredoxin-like"/>
    <property type="match status" value="1"/>
</dbReference>
<reference evidence="3" key="1">
    <citation type="submission" date="2016-10" db="EMBL/GenBank/DDBJ databases">
        <authorList>
            <person name="Varghese N."/>
            <person name="Submissions S."/>
        </authorList>
    </citation>
    <scope>NUCLEOTIDE SEQUENCE [LARGE SCALE GENOMIC DNA]</scope>
    <source>
        <strain evidence="3">DSM 24740</strain>
    </source>
</reference>
<dbReference type="InterPro" id="IPR013766">
    <property type="entry name" value="Thioredoxin_domain"/>
</dbReference>
<dbReference type="InParanoid" id="A0A1H9INF4"/>